<dbReference type="EMBL" id="JAGHQM010000187">
    <property type="protein sequence ID" value="KAH0564722.1"/>
    <property type="molecule type" value="Genomic_DNA"/>
</dbReference>
<evidence type="ECO:0000313" key="3">
    <source>
        <dbReference type="Proteomes" id="UP000750711"/>
    </source>
</evidence>
<organism evidence="2 3">
    <name type="scientific">Trichoglossum hirsutum</name>
    <dbReference type="NCBI Taxonomy" id="265104"/>
    <lineage>
        <taxon>Eukaryota</taxon>
        <taxon>Fungi</taxon>
        <taxon>Dikarya</taxon>
        <taxon>Ascomycota</taxon>
        <taxon>Pezizomycotina</taxon>
        <taxon>Geoglossomycetes</taxon>
        <taxon>Geoglossales</taxon>
        <taxon>Geoglossaceae</taxon>
        <taxon>Trichoglossum</taxon>
    </lineage>
</organism>
<feature type="region of interest" description="Disordered" evidence="1">
    <location>
        <begin position="1"/>
        <end position="29"/>
    </location>
</feature>
<gene>
    <name evidence="2" type="ORF">GP486_001884</name>
</gene>
<name>A0A9P8RSL9_9PEZI</name>
<protein>
    <submittedName>
        <fullName evidence="2">Uncharacterized protein</fullName>
    </submittedName>
</protein>
<accession>A0A9P8RSL9</accession>
<sequence length="346" mass="37404">MADLPDSLDVHTRLPTSEDAAPGNDDNSPSCSLPFVLDILGSNQLNKTAQTSDPNSDKEKQFLNAATVIEWASANLNFSVSLCRLEFGYNGVPEAPLCLLVFSFSFHIFETRNRISQATIDVAFEDQGPLQSNGTRTEIHSGNPFGIIDLAPRNQQDTPSVVPTINTVQASLLPMGTIMLGATVSSQQTSCARICGTPRIGKPLAKEAHFTLSENSLTRGGVPTKVTCAILLQTAPDRKYVAKVRANVKINQWVFRTKAIREANIHFEPVANASCQGAGPVLDSKQKATGKVVGGKVRIEKDSYGPRQQAVGDLSHLVPDLQPGKPSGLEALADVQWWQCKLDKEE</sequence>
<comment type="caution">
    <text evidence="2">The sequence shown here is derived from an EMBL/GenBank/DDBJ whole genome shotgun (WGS) entry which is preliminary data.</text>
</comment>
<evidence type="ECO:0000256" key="1">
    <source>
        <dbReference type="SAM" id="MobiDB-lite"/>
    </source>
</evidence>
<reference evidence="2" key="1">
    <citation type="submission" date="2021-03" db="EMBL/GenBank/DDBJ databases">
        <title>Comparative genomics and phylogenomic investigation of the class Geoglossomycetes provide insights into ecological specialization and systematics.</title>
        <authorList>
            <person name="Melie T."/>
            <person name="Pirro S."/>
            <person name="Miller A.N."/>
            <person name="Quandt A."/>
        </authorList>
    </citation>
    <scope>NUCLEOTIDE SEQUENCE</scope>
    <source>
        <strain evidence="2">CAQ_001_2017</strain>
    </source>
</reference>
<proteinExistence type="predicted"/>
<dbReference type="Proteomes" id="UP000750711">
    <property type="component" value="Unassembled WGS sequence"/>
</dbReference>
<evidence type="ECO:0000313" key="2">
    <source>
        <dbReference type="EMBL" id="KAH0564722.1"/>
    </source>
</evidence>
<keyword evidence="3" id="KW-1185">Reference proteome</keyword>
<dbReference type="AlphaFoldDB" id="A0A9P8RSL9"/>